<evidence type="ECO:0000313" key="3">
    <source>
        <dbReference type="Proteomes" id="UP001066276"/>
    </source>
</evidence>
<name>A0AAV7LK65_PLEWA</name>
<dbReference type="EMBL" id="JANPWB010000015">
    <property type="protein sequence ID" value="KAJ1091403.1"/>
    <property type="molecule type" value="Genomic_DNA"/>
</dbReference>
<evidence type="ECO:0000256" key="1">
    <source>
        <dbReference type="SAM" id="MobiDB-lite"/>
    </source>
</evidence>
<organism evidence="2 3">
    <name type="scientific">Pleurodeles waltl</name>
    <name type="common">Iberian ribbed newt</name>
    <dbReference type="NCBI Taxonomy" id="8319"/>
    <lineage>
        <taxon>Eukaryota</taxon>
        <taxon>Metazoa</taxon>
        <taxon>Chordata</taxon>
        <taxon>Craniata</taxon>
        <taxon>Vertebrata</taxon>
        <taxon>Euteleostomi</taxon>
        <taxon>Amphibia</taxon>
        <taxon>Batrachia</taxon>
        <taxon>Caudata</taxon>
        <taxon>Salamandroidea</taxon>
        <taxon>Salamandridae</taxon>
        <taxon>Pleurodelinae</taxon>
        <taxon>Pleurodeles</taxon>
    </lineage>
</organism>
<accession>A0AAV7LK65</accession>
<comment type="caution">
    <text evidence="2">The sequence shown here is derived from an EMBL/GenBank/DDBJ whole genome shotgun (WGS) entry which is preliminary data.</text>
</comment>
<dbReference type="AlphaFoldDB" id="A0AAV7LK65"/>
<proteinExistence type="predicted"/>
<feature type="compositionally biased region" description="Polar residues" evidence="1">
    <location>
        <begin position="77"/>
        <end position="91"/>
    </location>
</feature>
<protein>
    <submittedName>
        <fullName evidence="2">Uncharacterized protein</fullName>
    </submittedName>
</protein>
<sequence>MCDLRSQRSTAPRPSPPNGLLPGRNTGSTPVCLSSGGDIRSPALPLMQRTGPDQGPQGRPYPQSPRPGLASVFTRAGLQSVSGASSVTPQFRSKAAGDAPPISVSSRQDPLVLGASPRCRPPNHATPAPDQAQLGRVTNGRRPPSLTGKSFFRSGAPVPFIKAVYSIPGVLPSCPSVTLHGSGRFTPQGFTGSLQPGTQGLPGISPHLHPDSG</sequence>
<dbReference type="Proteomes" id="UP001066276">
    <property type="component" value="Chromosome 11"/>
</dbReference>
<feature type="region of interest" description="Disordered" evidence="1">
    <location>
        <begin position="187"/>
        <end position="213"/>
    </location>
</feature>
<reference evidence="2" key="1">
    <citation type="journal article" date="2022" name="bioRxiv">
        <title>Sequencing and chromosome-scale assembly of the giantPleurodeles waltlgenome.</title>
        <authorList>
            <person name="Brown T."/>
            <person name="Elewa A."/>
            <person name="Iarovenko S."/>
            <person name="Subramanian E."/>
            <person name="Araus A.J."/>
            <person name="Petzold A."/>
            <person name="Susuki M."/>
            <person name="Suzuki K.-i.T."/>
            <person name="Hayashi T."/>
            <person name="Toyoda A."/>
            <person name="Oliveira C."/>
            <person name="Osipova E."/>
            <person name="Leigh N.D."/>
            <person name="Simon A."/>
            <person name="Yun M.H."/>
        </authorList>
    </citation>
    <scope>NUCLEOTIDE SEQUENCE</scope>
    <source>
        <strain evidence="2">20211129_DDA</strain>
        <tissue evidence="2">Liver</tissue>
    </source>
</reference>
<feature type="compositionally biased region" description="Polar residues" evidence="1">
    <location>
        <begin position="188"/>
        <end position="198"/>
    </location>
</feature>
<keyword evidence="3" id="KW-1185">Reference proteome</keyword>
<feature type="region of interest" description="Disordered" evidence="1">
    <location>
        <begin position="1"/>
        <end position="150"/>
    </location>
</feature>
<evidence type="ECO:0000313" key="2">
    <source>
        <dbReference type="EMBL" id="KAJ1091403.1"/>
    </source>
</evidence>
<gene>
    <name evidence="2" type="ORF">NDU88_004529</name>
</gene>